<dbReference type="Proteomes" id="UP000290588">
    <property type="component" value="Unassembled WGS sequence"/>
</dbReference>
<evidence type="ECO:0000313" key="3">
    <source>
        <dbReference type="EMBL" id="RXI29572.1"/>
    </source>
</evidence>
<keyword evidence="4" id="KW-1185">Reference proteome</keyword>
<proteinExistence type="predicted"/>
<dbReference type="EMBL" id="NXIG01000011">
    <property type="protein sequence ID" value="RXI29572.1"/>
    <property type="molecule type" value="Genomic_DNA"/>
</dbReference>
<dbReference type="KEGG" id="aell:AELL_1642"/>
<accession>A0A347U8W8</accession>
<dbReference type="InterPro" id="IPR007419">
    <property type="entry name" value="BFD-like_2Fe2S-bd_dom"/>
</dbReference>
<dbReference type="InterPro" id="IPR041854">
    <property type="entry name" value="BFD-like_2Fe2S-bd_dom_sf"/>
</dbReference>
<name>A0A347U8W8_9BACT</name>
<evidence type="ECO:0000259" key="1">
    <source>
        <dbReference type="Pfam" id="PF04324"/>
    </source>
</evidence>
<dbReference type="Gene3D" id="1.10.10.1100">
    <property type="entry name" value="BFD-like [2Fe-2S]-binding domain"/>
    <property type="match status" value="1"/>
</dbReference>
<feature type="domain" description="BFD-like [2Fe-2S]-binding" evidence="1">
    <location>
        <begin position="12"/>
        <end position="69"/>
    </location>
</feature>
<sequence>MINWSEANDSELVCYCIEVDKKTIVDAIKNGNDTLSKIKESTKACTGSSCKELNPSGECCSKDIKNLIKLYSGKDTKEECCSCCNS</sequence>
<dbReference type="Pfam" id="PF04324">
    <property type="entry name" value="Fer2_BFD"/>
    <property type="match status" value="1"/>
</dbReference>
<gene>
    <name evidence="2" type="ORF">AELL_1642</name>
    <name evidence="3" type="ORF">CP962_10930</name>
</gene>
<evidence type="ECO:0000313" key="4">
    <source>
        <dbReference type="Proteomes" id="UP000262582"/>
    </source>
</evidence>
<dbReference type="RefSeq" id="WP_118917474.1">
    <property type="nucleotide sequence ID" value="NZ_CP032097.1"/>
</dbReference>
<dbReference type="EMBL" id="CP032097">
    <property type="protein sequence ID" value="AXX95296.1"/>
    <property type="molecule type" value="Genomic_DNA"/>
</dbReference>
<reference evidence="3 5" key="1">
    <citation type="submission" date="2017-09" db="EMBL/GenBank/DDBJ databases">
        <title>Genomics of the genus Arcobacter.</title>
        <authorList>
            <person name="Perez-Cataluna A."/>
            <person name="Figueras M.J."/>
            <person name="Salas-Masso N."/>
        </authorList>
    </citation>
    <scope>NUCLEOTIDE SEQUENCE [LARGE SCALE GENOMIC DNA]</scope>
    <source>
        <strain evidence="3 5">CECT 7837</strain>
    </source>
</reference>
<organism evidence="3 5">
    <name type="scientific">Arcobacter ellisii</name>
    <dbReference type="NCBI Taxonomy" id="913109"/>
    <lineage>
        <taxon>Bacteria</taxon>
        <taxon>Pseudomonadati</taxon>
        <taxon>Campylobacterota</taxon>
        <taxon>Epsilonproteobacteria</taxon>
        <taxon>Campylobacterales</taxon>
        <taxon>Arcobacteraceae</taxon>
        <taxon>Arcobacter</taxon>
    </lineage>
</organism>
<evidence type="ECO:0000313" key="5">
    <source>
        <dbReference type="Proteomes" id="UP000290588"/>
    </source>
</evidence>
<protein>
    <submittedName>
        <fullName evidence="3">NAD(P)H-nitrite reductase</fullName>
    </submittedName>
    <submittedName>
        <fullName evidence="2">Nitrite reductase subunit</fullName>
    </submittedName>
</protein>
<evidence type="ECO:0000313" key="2">
    <source>
        <dbReference type="EMBL" id="AXX95296.1"/>
    </source>
</evidence>
<dbReference type="AlphaFoldDB" id="A0A347U8W8"/>
<dbReference type="OrthoDB" id="9805137at2"/>
<dbReference type="Proteomes" id="UP000262582">
    <property type="component" value="Chromosome"/>
</dbReference>
<reference evidence="2 4" key="2">
    <citation type="submission" date="2018-08" db="EMBL/GenBank/DDBJ databases">
        <title>Complete genome of the Arcobacter ellisii type strain LMG 26155.</title>
        <authorList>
            <person name="Miller W.G."/>
            <person name="Yee E."/>
            <person name="Bono J.L."/>
        </authorList>
    </citation>
    <scope>NUCLEOTIDE SEQUENCE [LARGE SCALE GENOMIC DNA]</scope>
    <source>
        <strain evidence="2 4">LMG 26155</strain>
    </source>
</reference>